<keyword evidence="3" id="KW-1185">Reference proteome</keyword>
<feature type="compositionally biased region" description="Polar residues" evidence="1">
    <location>
        <begin position="225"/>
        <end position="263"/>
    </location>
</feature>
<sequence length="263" mass="29469">MGKQKSPAKRKVEEDRVLAIYYEGAMFATSNVNLDRYQMIDLHQDAYVEGRKCGVDVPEYFEFVFCPPGSPKKLPLQSDEDWRNLVSLWEYDGGKIPIYMLALNNPSMYIFIVQQLEASLAGPTKQPVEPPQPEAAQPEPQLPNLTVDLSTYLFFQTTSTSQPEGLVKALANIFPECKRRICDVHYYRNLSTEYPAKTTEGTLFQPTTATPSSSELHRTLSSSSPPVTAQPSSRAPPSLTRQTRSQTISANATRQTRSQTKQA</sequence>
<protein>
    <submittedName>
        <fullName evidence="2">Uncharacterized protein</fullName>
    </submittedName>
</protein>
<evidence type="ECO:0000313" key="2">
    <source>
        <dbReference type="EMBL" id="KAJ8438285.1"/>
    </source>
</evidence>
<evidence type="ECO:0000256" key="1">
    <source>
        <dbReference type="SAM" id="MobiDB-lite"/>
    </source>
</evidence>
<accession>A0A9Q1QF46</accession>
<feature type="region of interest" description="Disordered" evidence="1">
    <location>
        <begin position="201"/>
        <end position="263"/>
    </location>
</feature>
<proteinExistence type="predicted"/>
<organism evidence="2 3">
    <name type="scientific">Carnegiea gigantea</name>
    <dbReference type="NCBI Taxonomy" id="171969"/>
    <lineage>
        <taxon>Eukaryota</taxon>
        <taxon>Viridiplantae</taxon>
        <taxon>Streptophyta</taxon>
        <taxon>Embryophyta</taxon>
        <taxon>Tracheophyta</taxon>
        <taxon>Spermatophyta</taxon>
        <taxon>Magnoliopsida</taxon>
        <taxon>eudicotyledons</taxon>
        <taxon>Gunneridae</taxon>
        <taxon>Pentapetalae</taxon>
        <taxon>Caryophyllales</taxon>
        <taxon>Cactineae</taxon>
        <taxon>Cactaceae</taxon>
        <taxon>Cactoideae</taxon>
        <taxon>Echinocereeae</taxon>
        <taxon>Carnegiea</taxon>
    </lineage>
</organism>
<feature type="compositionally biased region" description="Polar residues" evidence="1">
    <location>
        <begin position="201"/>
        <end position="211"/>
    </location>
</feature>
<dbReference type="OrthoDB" id="125347at2759"/>
<reference evidence="2" key="1">
    <citation type="submission" date="2022-04" db="EMBL/GenBank/DDBJ databases">
        <title>Carnegiea gigantea Genome sequencing and assembly v2.</title>
        <authorList>
            <person name="Copetti D."/>
            <person name="Sanderson M.J."/>
            <person name="Burquez A."/>
            <person name="Wojciechowski M.F."/>
        </authorList>
    </citation>
    <scope>NUCLEOTIDE SEQUENCE</scope>
    <source>
        <strain evidence="2">SGP5-SGP5p</strain>
        <tissue evidence="2">Aerial part</tissue>
    </source>
</reference>
<dbReference type="EMBL" id="JAKOGI010000261">
    <property type="protein sequence ID" value="KAJ8438285.1"/>
    <property type="molecule type" value="Genomic_DNA"/>
</dbReference>
<comment type="caution">
    <text evidence="2">The sequence shown here is derived from an EMBL/GenBank/DDBJ whole genome shotgun (WGS) entry which is preliminary data.</text>
</comment>
<dbReference type="Proteomes" id="UP001153076">
    <property type="component" value="Unassembled WGS sequence"/>
</dbReference>
<gene>
    <name evidence="2" type="ORF">Cgig2_003748</name>
</gene>
<name>A0A9Q1QF46_9CARY</name>
<feature type="region of interest" description="Disordered" evidence="1">
    <location>
        <begin position="122"/>
        <end position="141"/>
    </location>
</feature>
<evidence type="ECO:0000313" key="3">
    <source>
        <dbReference type="Proteomes" id="UP001153076"/>
    </source>
</evidence>
<dbReference type="AlphaFoldDB" id="A0A9Q1QF46"/>